<gene>
    <name evidence="1" type="ORF">KSU1_D0702</name>
</gene>
<name>I3IQL6_9BACT</name>
<dbReference type="Proteomes" id="UP000002985">
    <property type="component" value="Unassembled WGS sequence"/>
</dbReference>
<proteinExistence type="predicted"/>
<dbReference type="EMBL" id="BAFH01000004">
    <property type="protein sequence ID" value="GAB64011.1"/>
    <property type="molecule type" value="Genomic_DNA"/>
</dbReference>
<evidence type="ECO:0000313" key="1">
    <source>
        <dbReference type="EMBL" id="GAB64011.1"/>
    </source>
</evidence>
<keyword evidence="2" id="KW-1185">Reference proteome</keyword>
<dbReference type="STRING" id="247490.KSU1_D0702"/>
<sequence length="54" mass="6286">MKNAVKAAKHKRKATDSNISNENQWYSKSLNLVNYSLSLKSIIFEIIDTFSFYQ</sequence>
<evidence type="ECO:0000313" key="2">
    <source>
        <dbReference type="Proteomes" id="UP000002985"/>
    </source>
</evidence>
<organism evidence="1 2">
    <name type="scientific">Candidatus Jettenia caeni</name>
    <dbReference type="NCBI Taxonomy" id="247490"/>
    <lineage>
        <taxon>Bacteria</taxon>
        <taxon>Pseudomonadati</taxon>
        <taxon>Planctomycetota</taxon>
        <taxon>Candidatus Brocadiia</taxon>
        <taxon>Candidatus Brocadiales</taxon>
        <taxon>Candidatus Brocadiaceae</taxon>
        <taxon>Candidatus Jettenia</taxon>
    </lineage>
</organism>
<comment type="caution">
    <text evidence="1">The sequence shown here is derived from an EMBL/GenBank/DDBJ whole genome shotgun (WGS) entry which is preliminary data.</text>
</comment>
<reference evidence="1 2" key="1">
    <citation type="journal article" date="2012" name="FEBS Lett.">
        <title>Anammox organism KSU-1 expresses a NirK-type copper-containing nitrite reductase instead of a NirS-type with cytochrome cd1.</title>
        <authorList>
            <person name="Hira D."/>
            <person name="Toh H."/>
            <person name="Migita C.T."/>
            <person name="Okubo H."/>
            <person name="Nishiyama T."/>
            <person name="Hattori M."/>
            <person name="Furukawa K."/>
            <person name="Fujii T."/>
        </authorList>
    </citation>
    <scope>NUCLEOTIDE SEQUENCE [LARGE SCALE GENOMIC DNA]</scope>
</reference>
<accession>I3IQL6</accession>
<protein>
    <submittedName>
        <fullName evidence="1">Uncharacterized protein</fullName>
    </submittedName>
</protein>
<dbReference type="AlphaFoldDB" id="I3IQL6"/>